<sequence>MQTCQRTDVWADRHADVSTDRRMGQQTCRRVHGQTYGPTDMQTSMLIPINNLFL</sequence>
<name>A0A9D4MAT5_DREPO</name>
<organism evidence="1 2">
    <name type="scientific">Dreissena polymorpha</name>
    <name type="common">Zebra mussel</name>
    <name type="synonym">Mytilus polymorpha</name>
    <dbReference type="NCBI Taxonomy" id="45954"/>
    <lineage>
        <taxon>Eukaryota</taxon>
        <taxon>Metazoa</taxon>
        <taxon>Spiralia</taxon>
        <taxon>Lophotrochozoa</taxon>
        <taxon>Mollusca</taxon>
        <taxon>Bivalvia</taxon>
        <taxon>Autobranchia</taxon>
        <taxon>Heteroconchia</taxon>
        <taxon>Euheterodonta</taxon>
        <taxon>Imparidentia</taxon>
        <taxon>Neoheterodontei</taxon>
        <taxon>Myida</taxon>
        <taxon>Dreissenoidea</taxon>
        <taxon>Dreissenidae</taxon>
        <taxon>Dreissena</taxon>
    </lineage>
</organism>
<keyword evidence="2" id="KW-1185">Reference proteome</keyword>
<reference evidence="1" key="2">
    <citation type="submission" date="2020-11" db="EMBL/GenBank/DDBJ databases">
        <authorList>
            <person name="McCartney M.A."/>
            <person name="Auch B."/>
            <person name="Kono T."/>
            <person name="Mallez S."/>
            <person name="Becker A."/>
            <person name="Gohl D.M."/>
            <person name="Silverstein K.A.T."/>
            <person name="Koren S."/>
            <person name="Bechman K.B."/>
            <person name="Herman A."/>
            <person name="Abrahante J.E."/>
            <person name="Garbe J."/>
        </authorList>
    </citation>
    <scope>NUCLEOTIDE SEQUENCE</scope>
    <source>
        <strain evidence="1">Duluth1</strain>
        <tissue evidence="1">Whole animal</tissue>
    </source>
</reference>
<reference evidence="1" key="1">
    <citation type="journal article" date="2019" name="bioRxiv">
        <title>The Genome of the Zebra Mussel, Dreissena polymorpha: A Resource for Invasive Species Research.</title>
        <authorList>
            <person name="McCartney M.A."/>
            <person name="Auch B."/>
            <person name="Kono T."/>
            <person name="Mallez S."/>
            <person name="Zhang Y."/>
            <person name="Obille A."/>
            <person name="Becker A."/>
            <person name="Abrahante J.E."/>
            <person name="Garbe J."/>
            <person name="Badalamenti J.P."/>
            <person name="Herman A."/>
            <person name="Mangelson H."/>
            <person name="Liachko I."/>
            <person name="Sullivan S."/>
            <person name="Sone E.D."/>
            <person name="Koren S."/>
            <person name="Silverstein K.A.T."/>
            <person name="Beckman K.B."/>
            <person name="Gohl D.M."/>
        </authorList>
    </citation>
    <scope>NUCLEOTIDE SEQUENCE</scope>
    <source>
        <strain evidence="1">Duluth1</strain>
        <tissue evidence="1">Whole animal</tissue>
    </source>
</reference>
<gene>
    <name evidence="1" type="ORF">DPMN_036034</name>
</gene>
<dbReference type="AlphaFoldDB" id="A0A9D4MAT5"/>
<accession>A0A9D4MAT5</accession>
<comment type="caution">
    <text evidence="1">The sequence shown here is derived from an EMBL/GenBank/DDBJ whole genome shotgun (WGS) entry which is preliminary data.</text>
</comment>
<protein>
    <submittedName>
        <fullName evidence="1">Uncharacterized protein</fullName>
    </submittedName>
</protein>
<dbReference type="EMBL" id="JAIWYP010000002">
    <property type="protein sequence ID" value="KAH3872811.1"/>
    <property type="molecule type" value="Genomic_DNA"/>
</dbReference>
<proteinExistence type="predicted"/>
<evidence type="ECO:0000313" key="2">
    <source>
        <dbReference type="Proteomes" id="UP000828390"/>
    </source>
</evidence>
<evidence type="ECO:0000313" key="1">
    <source>
        <dbReference type="EMBL" id="KAH3872811.1"/>
    </source>
</evidence>
<dbReference type="Proteomes" id="UP000828390">
    <property type="component" value="Unassembled WGS sequence"/>
</dbReference>